<keyword evidence="5 13" id="KW-0378">Hydrolase</keyword>
<gene>
    <name evidence="13" type="primary">hydA</name>
    <name evidence="13" type="ORF">EOK75_13425</name>
</gene>
<dbReference type="CDD" id="cd01314">
    <property type="entry name" value="D-HYD"/>
    <property type="match status" value="1"/>
</dbReference>
<evidence type="ECO:0000313" key="13">
    <source>
        <dbReference type="EMBL" id="QCO56809.1"/>
    </source>
</evidence>
<dbReference type="PANTHER" id="PTHR11647">
    <property type="entry name" value="HYDRANTOINASE/DIHYDROPYRIMIDINASE FAMILY MEMBER"/>
    <property type="match status" value="1"/>
</dbReference>
<dbReference type="Gene3D" id="2.30.40.10">
    <property type="entry name" value="Urease, subunit C, domain 1"/>
    <property type="match status" value="1"/>
</dbReference>
<proteinExistence type="inferred from homology"/>
<evidence type="ECO:0000313" key="14">
    <source>
        <dbReference type="Proteomes" id="UP000298631"/>
    </source>
</evidence>
<dbReference type="AlphaFoldDB" id="A0A4P8EIP9"/>
<comment type="cofactor">
    <cofactor evidence="1">
        <name>Zn(2+)</name>
        <dbReference type="ChEBI" id="CHEBI:29105"/>
    </cofactor>
</comment>
<reference evidence="13 14" key="1">
    <citation type="submission" date="2019-05" db="EMBL/GenBank/DDBJ databases">
        <title>Pseudorhodobacter turbinis sp. nov., isolated from the gut of the Korean turban shell.</title>
        <authorList>
            <person name="Jeong Y.-S."/>
            <person name="Kang W.-R."/>
            <person name="Bae J.-W."/>
        </authorList>
    </citation>
    <scope>NUCLEOTIDE SEQUENCE [LARGE SCALE GENOMIC DNA]</scope>
    <source>
        <strain evidence="13 14">S12M18</strain>
        <plasmid evidence="13 14">unnamed1</plasmid>
    </source>
</reference>
<evidence type="ECO:0000256" key="5">
    <source>
        <dbReference type="ARBA" id="ARBA00022801"/>
    </source>
</evidence>
<keyword evidence="6" id="KW-0862">Zinc</keyword>
<evidence type="ECO:0000256" key="1">
    <source>
        <dbReference type="ARBA" id="ARBA00001947"/>
    </source>
</evidence>
<feature type="modified residue" description="N6-carboxylysine" evidence="11">
    <location>
        <position position="146"/>
    </location>
</feature>
<dbReference type="Gene3D" id="3.20.20.140">
    <property type="entry name" value="Metal-dependent hydrolases"/>
    <property type="match status" value="1"/>
</dbReference>
<comment type="catalytic activity">
    <reaction evidence="7">
        <text>5,6-dihydrouracil + H2O = 3-(carbamoylamino)propanoate + H(+)</text>
        <dbReference type="Rhea" id="RHEA:16121"/>
        <dbReference type="ChEBI" id="CHEBI:11892"/>
        <dbReference type="ChEBI" id="CHEBI:15377"/>
        <dbReference type="ChEBI" id="CHEBI:15378"/>
        <dbReference type="ChEBI" id="CHEBI:15901"/>
        <dbReference type="EC" id="3.5.2.2"/>
    </reaction>
</comment>
<dbReference type="FunFam" id="3.20.20.140:FF:000001">
    <property type="entry name" value="Dihydropyrimidinase like 3"/>
    <property type="match status" value="1"/>
</dbReference>
<evidence type="ECO:0000256" key="2">
    <source>
        <dbReference type="ARBA" id="ARBA00008829"/>
    </source>
</evidence>
<dbReference type="PANTHER" id="PTHR11647:SF1">
    <property type="entry name" value="COLLAPSIN RESPONSE MEDIATOR PROTEIN"/>
    <property type="match status" value="1"/>
</dbReference>
<evidence type="ECO:0000256" key="7">
    <source>
        <dbReference type="ARBA" id="ARBA00036696"/>
    </source>
</evidence>
<dbReference type="Proteomes" id="UP000298631">
    <property type="component" value="Plasmid unnamed1"/>
</dbReference>
<evidence type="ECO:0000256" key="8">
    <source>
        <dbReference type="ARBA" id="ARBA00039113"/>
    </source>
</evidence>
<evidence type="ECO:0000256" key="6">
    <source>
        <dbReference type="ARBA" id="ARBA00022833"/>
    </source>
</evidence>
<dbReference type="GO" id="GO:0005829">
    <property type="term" value="C:cytosol"/>
    <property type="evidence" value="ECO:0007669"/>
    <property type="project" value="TreeGrafter"/>
</dbReference>
<keyword evidence="13" id="KW-0614">Plasmid</keyword>
<evidence type="ECO:0000256" key="11">
    <source>
        <dbReference type="PIRSR" id="PIRSR611778-50"/>
    </source>
</evidence>
<dbReference type="InterPro" id="IPR032466">
    <property type="entry name" value="Metal_Hydrolase"/>
</dbReference>
<comment type="similarity">
    <text evidence="2">Belongs to the metallo-dependent hydrolases superfamily. Hydantoinase/dihydropyrimidinase family.</text>
</comment>
<evidence type="ECO:0000256" key="3">
    <source>
        <dbReference type="ARBA" id="ARBA00011881"/>
    </source>
</evidence>
<dbReference type="InterPro" id="IPR011778">
    <property type="entry name" value="Hydantoinase/dihydroPyrase"/>
</dbReference>
<dbReference type="GO" id="GO:0004157">
    <property type="term" value="F:dihydropyrimidinase activity"/>
    <property type="evidence" value="ECO:0007669"/>
    <property type="project" value="UniProtKB-EC"/>
</dbReference>
<comment type="PTM">
    <text evidence="11">Carbamylation allows a single lysine to coordinate two divalent metal cations.</text>
</comment>
<dbReference type="OrthoDB" id="9775759at2"/>
<evidence type="ECO:0000256" key="10">
    <source>
        <dbReference type="ARBA" id="ARBA00074385"/>
    </source>
</evidence>
<dbReference type="GO" id="GO:0046872">
    <property type="term" value="F:metal ion binding"/>
    <property type="evidence" value="ECO:0007669"/>
    <property type="project" value="UniProtKB-KW"/>
</dbReference>
<dbReference type="SUPFAM" id="SSF51338">
    <property type="entry name" value="Composite domain of metallo-dependent hydrolases"/>
    <property type="match status" value="2"/>
</dbReference>
<evidence type="ECO:0000256" key="9">
    <source>
        <dbReference type="ARBA" id="ARBA00054448"/>
    </source>
</evidence>
<dbReference type="EMBL" id="CP039965">
    <property type="protein sequence ID" value="QCO56809.1"/>
    <property type="molecule type" value="Genomic_DNA"/>
</dbReference>
<dbReference type="InterPro" id="IPR050378">
    <property type="entry name" value="Metallo-dep_Hydrolases_sf"/>
</dbReference>
<evidence type="ECO:0000259" key="12">
    <source>
        <dbReference type="Pfam" id="PF01979"/>
    </source>
</evidence>
<dbReference type="GO" id="GO:0055086">
    <property type="term" value="P:nucleobase-containing small molecule metabolic process"/>
    <property type="evidence" value="ECO:0007669"/>
    <property type="project" value="UniProtKB-ARBA"/>
</dbReference>
<accession>A0A4P8EIP9</accession>
<sequence length="483" mass="52444">MSTVIKGGTIVTHDLTYKADVLIEGGKIAAIGPSLSGAEVLDATGCYIMPGGIDPHTHLEMPFMGTYSTDNFESGTRAALAGGTTMVIDFALPAPGQGLLDALDMWHNKSGRAHCDYSYHMAITWWGEKVFDDMAKVVDKGITSFKHFLAYKGALMVNDDELYSSFQRVHDLGAIAMVHAENGDVVAEMSARLLAEGNTGPEAHAYSRPTQVEGEATNRAIMIADMAGAPLYVVHTSCEESHEAIRRARQQGKRVWGEPLIQHLTLDESEYFNPDWDHAARRVMSPPFRNKMHQDSLWAGLSAGSLSVVATDHCAFSTEQKRFGVGDFTKIPNGTGGLEDRMPMLWTYGVNTGRITMNEFVATTSTNAAKIFGMYPRKGAVAVGSDADLVVWDPEKEKVITAGAQQSAIDYNVFEGKSVKGLPRFTLSRGHVAVHDGEMRSQEGHGKFVAREPNGAVNRALSQWKELTAPRPVKRSGIPASGV</sequence>
<dbReference type="InterPro" id="IPR006680">
    <property type="entry name" value="Amidohydro-rel"/>
</dbReference>
<organism evidence="13 14">
    <name type="scientific">Pseudorhodobacter turbinis</name>
    <dbReference type="NCBI Taxonomy" id="2500533"/>
    <lineage>
        <taxon>Bacteria</taxon>
        <taxon>Pseudomonadati</taxon>
        <taxon>Pseudomonadota</taxon>
        <taxon>Alphaproteobacteria</taxon>
        <taxon>Rhodobacterales</taxon>
        <taxon>Paracoccaceae</taxon>
        <taxon>Pseudorhodobacter</taxon>
    </lineage>
</organism>
<dbReference type="RefSeq" id="WP_137194595.1">
    <property type="nucleotide sequence ID" value="NZ_CP039965.1"/>
</dbReference>
<dbReference type="Pfam" id="PF01979">
    <property type="entry name" value="Amidohydro_1"/>
    <property type="match status" value="1"/>
</dbReference>
<dbReference type="SUPFAM" id="SSF51556">
    <property type="entry name" value="Metallo-dependent hydrolases"/>
    <property type="match status" value="1"/>
</dbReference>
<keyword evidence="4" id="KW-0479">Metal-binding</keyword>
<keyword evidence="14" id="KW-1185">Reference proteome</keyword>
<dbReference type="KEGG" id="pseb:EOK75_13425"/>
<name>A0A4P8EIP9_9RHOB</name>
<feature type="domain" description="Amidohydrolase-related" evidence="12">
    <location>
        <begin position="47"/>
        <end position="418"/>
    </location>
</feature>
<geneLocation type="plasmid" evidence="13 14">
    <name>unnamed1</name>
</geneLocation>
<dbReference type="GO" id="GO:0072527">
    <property type="term" value="P:pyrimidine-containing compound metabolic process"/>
    <property type="evidence" value="ECO:0007669"/>
    <property type="project" value="UniProtKB-ARBA"/>
</dbReference>
<comment type="function">
    <text evidence="9">Catalyzes the hydrolysis of dihydropyrimidines and of the structurally related DL-5-mono-substituted hydantoins, to produce N-carbamoyl-D-amino acids.</text>
</comment>
<dbReference type="InterPro" id="IPR011059">
    <property type="entry name" value="Metal-dep_hydrolase_composite"/>
</dbReference>
<dbReference type="EC" id="3.5.2.2" evidence="8"/>
<evidence type="ECO:0000256" key="4">
    <source>
        <dbReference type="ARBA" id="ARBA00022723"/>
    </source>
</evidence>
<comment type="subunit">
    <text evidence="3">Homotetramer.</text>
</comment>
<protein>
    <recommendedName>
        <fullName evidence="10">D-hydantoinase/dihydropyrimidinase</fullName>
        <ecNumber evidence="8">3.5.2.2</ecNumber>
    </recommendedName>
</protein>
<dbReference type="NCBIfam" id="TIGR02033">
    <property type="entry name" value="D-hydantoinase"/>
    <property type="match status" value="1"/>
</dbReference>